<gene>
    <name evidence="2" type="ORF">AW08_00269</name>
</gene>
<comment type="caution">
    <text evidence="2">The sequence shown here is derived from an EMBL/GenBank/DDBJ whole genome shotgun (WGS) entry which is preliminary data.</text>
</comment>
<evidence type="ECO:0000313" key="2">
    <source>
        <dbReference type="EMBL" id="EXI69776.1"/>
    </source>
</evidence>
<keyword evidence="3" id="KW-1185">Reference proteome</keyword>
<dbReference type="PANTHER" id="PTHR35400:SF1">
    <property type="entry name" value="SLR1083 PROTEIN"/>
    <property type="match status" value="1"/>
</dbReference>
<organism evidence="2 3">
    <name type="scientific">Candidatus Accumulibacter adjunctus</name>
    <dbReference type="NCBI Taxonomy" id="1454001"/>
    <lineage>
        <taxon>Bacteria</taxon>
        <taxon>Pseudomonadati</taxon>
        <taxon>Pseudomonadota</taxon>
        <taxon>Betaproteobacteria</taxon>
        <taxon>Candidatus Accumulibacter</taxon>
    </lineage>
</organism>
<dbReference type="InterPro" id="IPR011335">
    <property type="entry name" value="Restrct_endonuc-II-like"/>
</dbReference>
<dbReference type="InterPro" id="IPR012296">
    <property type="entry name" value="Nuclease_put_TT1808"/>
</dbReference>
<dbReference type="AlphaFoldDB" id="A0A011N4E9"/>
<proteinExistence type="predicted"/>
<dbReference type="CDD" id="cd06260">
    <property type="entry name" value="DUF820-like"/>
    <property type="match status" value="1"/>
</dbReference>
<dbReference type="SUPFAM" id="SSF52980">
    <property type="entry name" value="Restriction endonuclease-like"/>
    <property type="match status" value="1"/>
</dbReference>
<accession>A0A011N4E9</accession>
<dbReference type="EMBL" id="JFAX01000001">
    <property type="protein sequence ID" value="EXI69776.1"/>
    <property type="molecule type" value="Genomic_DNA"/>
</dbReference>
<evidence type="ECO:0000259" key="1">
    <source>
        <dbReference type="Pfam" id="PF05685"/>
    </source>
</evidence>
<dbReference type="Proteomes" id="UP000020218">
    <property type="component" value="Unassembled WGS sequence"/>
</dbReference>
<feature type="domain" description="Putative restriction endonuclease" evidence="1">
    <location>
        <begin position="19"/>
        <end position="178"/>
    </location>
</feature>
<dbReference type="PATRIC" id="fig|1454001.3.peg.102"/>
<dbReference type="Gene3D" id="3.90.1570.10">
    <property type="entry name" value="tt1808, chain A"/>
    <property type="match status" value="1"/>
</dbReference>
<dbReference type="InterPro" id="IPR008538">
    <property type="entry name" value="Uma2"/>
</dbReference>
<sequence>MGSMNELMAQARHRLSVNDFHRMGEVGILPPESRVELIEGEIVDMAPIGSKHAFVLNRLAQFFAAAAGDRYLVSVQNPLCLDEHSEPQPDIVLLRPGNYMDRLPGAIDALLVVEVAHSSVHFDRGVKLPLYARHGIPEVWLLDLMGGELLICREPVEDQYRVVHKPGARDEMTPLLVPEVKWRLGDGKTWSVPY</sequence>
<evidence type="ECO:0000313" key="3">
    <source>
        <dbReference type="Proteomes" id="UP000020218"/>
    </source>
</evidence>
<protein>
    <recommendedName>
        <fullName evidence="1">Putative restriction endonuclease domain-containing protein</fullName>
    </recommendedName>
</protein>
<dbReference type="Pfam" id="PF05685">
    <property type="entry name" value="Uma2"/>
    <property type="match status" value="1"/>
</dbReference>
<dbReference type="PANTHER" id="PTHR35400">
    <property type="entry name" value="SLR1083 PROTEIN"/>
    <property type="match status" value="1"/>
</dbReference>
<dbReference type="STRING" id="1454001.AW08_00269"/>
<name>A0A011N4E9_9PROT</name>
<reference evidence="2" key="1">
    <citation type="submission" date="2014-02" db="EMBL/GenBank/DDBJ databases">
        <title>Expanding our view of genomic diversity in Candidatus Accumulibacter clades.</title>
        <authorList>
            <person name="Skennerton C.T."/>
            <person name="Barr J.J."/>
            <person name="Slater F.R."/>
            <person name="Bond P.L."/>
            <person name="Tyson G.W."/>
        </authorList>
    </citation>
    <scope>NUCLEOTIDE SEQUENCE [LARGE SCALE GENOMIC DNA]</scope>
</reference>